<evidence type="ECO:0000313" key="8">
    <source>
        <dbReference type="WBParaSite" id="EEL_0000585301-mRNA-1"/>
    </source>
</evidence>
<evidence type="ECO:0000313" key="7">
    <source>
        <dbReference type="Proteomes" id="UP000050640"/>
    </source>
</evidence>
<keyword evidence="2" id="KW-0863">Zinc-finger</keyword>
<keyword evidence="1" id="KW-0479">Metal-binding</keyword>
<feature type="region of interest" description="Disordered" evidence="4">
    <location>
        <begin position="1"/>
        <end position="28"/>
    </location>
</feature>
<dbReference type="Gene3D" id="4.10.1110.10">
    <property type="entry name" value="AN1-like Zinc finger"/>
    <property type="match status" value="1"/>
</dbReference>
<name>A0A0R3RUX4_9BILA</name>
<dbReference type="AlphaFoldDB" id="A0A0R3RUX4"/>
<feature type="domain" description="AN1-type" evidence="5">
    <location>
        <begin position="357"/>
        <end position="396"/>
    </location>
</feature>
<protein>
    <submittedName>
        <fullName evidence="8">AN1-type domain-containing protein</fullName>
    </submittedName>
</protein>
<accession>A0A0R3RUX4</accession>
<dbReference type="InterPro" id="IPR050652">
    <property type="entry name" value="AN1_A20_ZnFinger"/>
</dbReference>
<dbReference type="SMART" id="SM00154">
    <property type="entry name" value="ZnF_AN1"/>
    <property type="match status" value="1"/>
</dbReference>
<dbReference type="Proteomes" id="UP000050640">
    <property type="component" value="Unplaced"/>
</dbReference>
<dbReference type="PANTHER" id="PTHR10634:SF67">
    <property type="entry name" value="AN1-TYPE ZINC FINGER PROTEIN 3"/>
    <property type="match status" value="1"/>
</dbReference>
<dbReference type="GO" id="GO:0008270">
    <property type="term" value="F:zinc ion binding"/>
    <property type="evidence" value="ECO:0007669"/>
    <property type="project" value="UniProtKB-KW"/>
</dbReference>
<dbReference type="Gene3D" id="3.10.20.90">
    <property type="entry name" value="Phosphatidylinositol 3-kinase Catalytic Subunit, Chain A, domain 1"/>
    <property type="match status" value="1"/>
</dbReference>
<dbReference type="InterPro" id="IPR035896">
    <property type="entry name" value="AN1-like_Znf"/>
</dbReference>
<reference evidence="8" key="1">
    <citation type="submission" date="2017-02" db="UniProtKB">
        <authorList>
            <consortium name="WormBaseParasite"/>
        </authorList>
    </citation>
    <scope>IDENTIFICATION</scope>
</reference>
<keyword evidence="7" id="KW-1185">Reference proteome</keyword>
<evidence type="ECO:0000259" key="6">
    <source>
        <dbReference type="SMART" id="SM00213"/>
    </source>
</evidence>
<feature type="compositionally biased region" description="Polar residues" evidence="4">
    <location>
        <begin position="12"/>
        <end position="27"/>
    </location>
</feature>
<dbReference type="SUPFAM" id="SSF118310">
    <property type="entry name" value="AN1-like Zinc finger"/>
    <property type="match status" value="1"/>
</dbReference>
<dbReference type="SMART" id="SM00213">
    <property type="entry name" value="UBQ"/>
    <property type="match status" value="1"/>
</dbReference>
<dbReference type="WBParaSite" id="EEL_0000585301-mRNA-1">
    <property type="protein sequence ID" value="EEL_0000585301-mRNA-1"/>
    <property type="gene ID" value="EEL_0000585301"/>
</dbReference>
<sequence length="419" mass="47339">MKEKKEVKKNATFPSNSQQIRTHSTNPPLFANVKIVNDSASQKKNETIAHKKMPNERNKNVLKALTSPGGRSPETSNIPLYKTAENSKSESQISKADMMAITIKSTVSSFKPLKLVMKKTTSIRVLKNYLQSRFGGAHQIILIHGNKELKNEGGSLASVGVTSGSVLWLLVKPVAGNNDREEIASLIRMSQSLANLRNLIRSLPSIDNSEPNFSESGEYAEVVSCGCKETEHEQMREKMKLLIERREKVRWNNKAKDSSENVRRKIQKMSGKQITDLISPSSFNNAWALRSASNICRASISTAKGNADIMKQKELATYFDPPETIKQRKFEEEEMFDVPSNENELLKIKDEIKKKRCGLCRMKLQIADREIQCMCGHVFCSKHRNPQIHRCSIDLKSVDRVHIRTSLPKLVRDISKSKM</sequence>
<dbReference type="InterPro" id="IPR000626">
    <property type="entry name" value="Ubiquitin-like_dom"/>
</dbReference>
<keyword evidence="3" id="KW-0862">Zinc</keyword>
<proteinExistence type="predicted"/>
<dbReference type="STRING" id="1147741.A0A0R3RUX4"/>
<dbReference type="InterPro" id="IPR029071">
    <property type="entry name" value="Ubiquitin-like_domsf"/>
</dbReference>
<dbReference type="CDD" id="cd00065">
    <property type="entry name" value="FYVE_like_SF"/>
    <property type="match status" value="1"/>
</dbReference>
<evidence type="ECO:0000256" key="3">
    <source>
        <dbReference type="ARBA" id="ARBA00022833"/>
    </source>
</evidence>
<feature type="domain" description="Ubiquitin-like" evidence="6">
    <location>
        <begin position="101"/>
        <end position="172"/>
    </location>
</feature>
<evidence type="ECO:0000256" key="1">
    <source>
        <dbReference type="ARBA" id="ARBA00022723"/>
    </source>
</evidence>
<evidence type="ECO:0000256" key="2">
    <source>
        <dbReference type="ARBA" id="ARBA00022771"/>
    </source>
</evidence>
<organism evidence="7 8">
    <name type="scientific">Elaeophora elaphi</name>
    <dbReference type="NCBI Taxonomy" id="1147741"/>
    <lineage>
        <taxon>Eukaryota</taxon>
        <taxon>Metazoa</taxon>
        <taxon>Ecdysozoa</taxon>
        <taxon>Nematoda</taxon>
        <taxon>Chromadorea</taxon>
        <taxon>Rhabditida</taxon>
        <taxon>Spirurina</taxon>
        <taxon>Spiruromorpha</taxon>
        <taxon>Filarioidea</taxon>
        <taxon>Onchocercidae</taxon>
        <taxon>Elaeophora</taxon>
    </lineage>
</organism>
<dbReference type="SUPFAM" id="SSF54236">
    <property type="entry name" value="Ubiquitin-like"/>
    <property type="match status" value="1"/>
</dbReference>
<evidence type="ECO:0000256" key="4">
    <source>
        <dbReference type="SAM" id="MobiDB-lite"/>
    </source>
</evidence>
<evidence type="ECO:0000259" key="5">
    <source>
        <dbReference type="SMART" id="SM00154"/>
    </source>
</evidence>
<dbReference type="PANTHER" id="PTHR10634">
    <property type="entry name" value="AN1-TYPE ZINC FINGER PROTEIN"/>
    <property type="match status" value="1"/>
</dbReference>
<dbReference type="InterPro" id="IPR000058">
    <property type="entry name" value="Znf_AN1"/>
</dbReference>
<dbReference type="CDD" id="cd17039">
    <property type="entry name" value="Ubl_ubiquitin_like"/>
    <property type="match status" value="1"/>
</dbReference>